<dbReference type="InterPro" id="IPR008984">
    <property type="entry name" value="SMAD_FHA_dom_sf"/>
</dbReference>
<feature type="compositionally biased region" description="Polar residues" evidence="1">
    <location>
        <begin position="40"/>
        <end position="50"/>
    </location>
</feature>
<accession>C4Y1R9</accession>
<dbReference type="VEuPathDB" id="FungiDB:CLUG_02151"/>
<dbReference type="FunCoup" id="C4Y1R9">
    <property type="interactions" value="447"/>
</dbReference>
<feature type="compositionally biased region" description="Basic and acidic residues" evidence="1">
    <location>
        <begin position="21"/>
        <end position="33"/>
    </location>
</feature>
<feature type="region of interest" description="Disordered" evidence="1">
    <location>
        <begin position="1"/>
        <end position="92"/>
    </location>
</feature>
<dbReference type="STRING" id="306902.C4Y1R9"/>
<dbReference type="PROSITE" id="PS50006">
    <property type="entry name" value="FHA_DOMAIN"/>
    <property type="match status" value="1"/>
</dbReference>
<dbReference type="OrthoDB" id="5348546at2759"/>
<dbReference type="HOGENOM" id="CLU_027153_0_0_1"/>
<feature type="compositionally biased region" description="Basic and acidic residues" evidence="1">
    <location>
        <begin position="52"/>
        <end position="61"/>
    </location>
</feature>
<dbReference type="KEGG" id="clu:CLUG_02151"/>
<dbReference type="SUPFAM" id="SSF49879">
    <property type="entry name" value="SMAD/FHA domain"/>
    <property type="match status" value="1"/>
</dbReference>
<dbReference type="Proteomes" id="UP000007703">
    <property type="component" value="Unassembled WGS sequence"/>
</dbReference>
<evidence type="ECO:0000256" key="1">
    <source>
        <dbReference type="SAM" id="MobiDB-lite"/>
    </source>
</evidence>
<feature type="compositionally biased region" description="Basic and acidic residues" evidence="1">
    <location>
        <begin position="426"/>
        <end position="468"/>
    </location>
</feature>
<dbReference type="GeneID" id="8498495"/>
<evidence type="ECO:0000313" key="4">
    <source>
        <dbReference type="Proteomes" id="UP000007703"/>
    </source>
</evidence>
<feature type="compositionally biased region" description="Basic and acidic residues" evidence="1">
    <location>
        <begin position="68"/>
        <end position="84"/>
    </location>
</feature>
<dbReference type="Gene3D" id="2.60.200.20">
    <property type="match status" value="1"/>
</dbReference>
<feature type="region of interest" description="Disordered" evidence="1">
    <location>
        <begin position="294"/>
        <end position="395"/>
    </location>
</feature>
<name>C4Y1R9_CLAL4</name>
<reference evidence="3 4" key="1">
    <citation type="journal article" date="2009" name="Nature">
        <title>Evolution of pathogenicity and sexual reproduction in eight Candida genomes.</title>
        <authorList>
            <person name="Butler G."/>
            <person name="Rasmussen M.D."/>
            <person name="Lin M.F."/>
            <person name="Santos M.A."/>
            <person name="Sakthikumar S."/>
            <person name="Munro C.A."/>
            <person name="Rheinbay E."/>
            <person name="Grabherr M."/>
            <person name="Forche A."/>
            <person name="Reedy J.L."/>
            <person name="Agrafioti I."/>
            <person name="Arnaud M.B."/>
            <person name="Bates S."/>
            <person name="Brown A.J."/>
            <person name="Brunke S."/>
            <person name="Costanzo M.C."/>
            <person name="Fitzpatrick D.A."/>
            <person name="de Groot P.W."/>
            <person name="Harris D."/>
            <person name="Hoyer L.L."/>
            <person name="Hube B."/>
            <person name="Klis F.M."/>
            <person name="Kodira C."/>
            <person name="Lennard N."/>
            <person name="Logue M.E."/>
            <person name="Martin R."/>
            <person name="Neiman A.M."/>
            <person name="Nikolaou E."/>
            <person name="Quail M.A."/>
            <person name="Quinn J."/>
            <person name="Santos M.C."/>
            <person name="Schmitzberger F.F."/>
            <person name="Sherlock G."/>
            <person name="Shah P."/>
            <person name="Silverstein K.A."/>
            <person name="Skrzypek M.S."/>
            <person name="Soll D."/>
            <person name="Staggs R."/>
            <person name="Stansfield I."/>
            <person name="Stumpf M.P."/>
            <person name="Sudbery P.E."/>
            <person name="Srikantha T."/>
            <person name="Zeng Q."/>
            <person name="Berman J."/>
            <person name="Berriman M."/>
            <person name="Heitman J."/>
            <person name="Gow N.A."/>
            <person name="Lorenz M.C."/>
            <person name="Birren B.W."/>
            <person name="Kellis M."/>
            <person name="Cuomo C.A."/>
        </authorList>
    </citation>
    <scope>NUCLEOTIDE SEQUENCE [LARGE SCALE GENOMIC DNA]</scope>
    <source>
        <strain evidence="3 4">ATCC 42720</strain>
    </source>
</reference>
<dbReference type="OMA" id="RYAPIMR"/>
<protein>
    <recommendedName>
        <fullName evidence="2">FHA domain-containing protein</fullName>
    </recommendedName>
</protein>
<proteinExistence type="predicted"/>
<evidence type="ECO:0000313" key="3">
    <source>
        <dbReference type="EMBL" id="EEQ38028.1"/>
    </source>
</evidence>
<feature type="domain" description="FHA" evidence="2">
    <location>
        <begin position="154"/>
        <end position="205"/>
    </location>
</feature>
<dbReference type="AlphaFoldDB" id="C4Y1R9"/>
<dbReference type="InParanoid" id="C4Y1R9"/>
<feature type="region of interest" description="Disordered" evidence="1">
    <location>
        <begin position="412"/>
        <end position="468"/>
    </location>
</feature>
<evidence type="ECO:0000259" key="2">
    <source>
        <dbReference type="PROSITE" id="PS50006"/>
    </source>
</evidence>
<gene>
    <name evidence="3" type="ORF">CLUG_02151</name>
</gene>
<organism evidence="3 4">
    <name type="scientific">Clavispora lusitaniae (strain ATCC 42720)</name>
    <name type="common">Yeast</name>
    <name type="synonym">Candida lusitaniae</name>
    <dbReference type="NCBI Taxonomy" id="306902"/>
    <lineage>
        <taxon>Eukaryota</taxon>
        <taxon>Fungi</taxon>
        <taxon>Dikarya</taxon>
        <taxon>Ascomycota</taxon>
        <taxon>Saccharomycotina</taxon>
        <taxon>Pichiomycetes</taxon>
        <taxon>Metschnikowiaceae</taxon>
        <taxon>Clavispora</taxon>
    </lineage>
</organism>
<feature type="compositionally biased region" description="Low complexity" evidence="1">
    <location>
        <begin position="384"/>
        <end position="395"/>
    </location>
</feature>
<dbReference type="InterPro" id="IPR000253">
    <property type="entry name" value="FHA_dom"/>
</dbReference>
<sequence>MSEFQFPPSSPVLNAADSDFDPFRPKDSGRGRTEYPTPNPSSTVGRSSSPAREIERERENEGINQITERNDSQRNQINEREKGGAKNWGAPRAAKNGVVGNWGANVGAANKFLGFKTPEACRSARTVSINRDFNILNPDAAVLRVPLTSDRPSVLVGRSSRSCDLHFSTADKSVSRTHVRIEHTPSTITFTCLGHNGMGMIVPRVCHVTCDADHRYVLRETGKPLPAPALSKTIILDYQHTEFHVARGERVEMPRFANILLQVRSHVLLVNPDDCDEEVTDDEQPELAKTGTEALVKASSSTPQVTAAAAPRTPQKRVSAFPVEEERTPSKQAKPSQPALPPKPVQSKPVMPPRKIVQPSSQSRVVKQAHPRTTETQQRTVDKPAQATPAQVQVQTQATVPQFKRAMTPLACVTNAPQTPPAKRRAVSEEPAKRPKHEHRADYKESRPEHKTAHKAEHKPEPLASDRDKDGKVIIDASCISNISDRAEVENILINHLAFSRLSSTPASFLNTISAAVSQLSLAQLRAVLHHVQCIGVIYRQGKDAAGKPLEEEYYYIPEADTDPERQKLVASIKGHGGLRACRRTHKQYYWKKPAPIKK</sequence>
<dbReference type="EMBL" id="CH408077">
    <property type="protein sequence ID" value="EEQ38028.1"/>
    <property type="molecule type" value="Genomic_DNA"/>
</dbReference>